<sequence>MSERIALDLLDPKAVRKRARTVAIGALIVAAAFGGLLGLLAGRTAGLVTAAVFAVPLLLLAWSEARRRVWLEGHVLSVRAFGTRSVDLHTADQLDLLVTDVRGARTVGLFVRGGGKAINLALAIYAGTGGREQGILPLRNLADVLAGRGDAPGLVFSELLVAQLRAEARGLAAADRPLYRLGSMAPTGRLAQKLNPDAISRFVSTLDQP</sequence>
<keyword evidence="1" id="KW-1133">Transmembrane helix</keyword>
<evidence type="ECO:0000313" key="3">
    <source>
        <dbReference type="Proteomes" id="UP000268727"/>
    </source>
</evidence>
<name>A0A3N1H334_9PSEU</name>
<keyword evidence="1" id="KW-0812">Transmembrane</keyword>
<keyword evidence="3" id="KW-1185">Reference proteome</keyword>
<gene>
    <name evidence="2" type="ORF">EDD40_2185</name>
</gene>
<feature type="transmembrane region" description="Helical" evidence="1">
    <location>
        <begin position="45"/>
        <end position="62"/>
    </location>
</feature>
<accession>A0A3N1H334</accession>
<organism evidence="2 3">
    <name type="scientific">Saccharothrix texasensis</name>
    <dbReference type="NCBI Taxonomy" id="103734"/>
    <lineage>
        <taxon>Bacteria</taxon>
        <taxon>Bacillati</taxon>
        <taxon>Actinomycetota</taxon>
        <taxon>Actinomycetes</taxon>
        <taxon>Pseudonocardiales</taxon>
        <taxon>Pseudonocardiaceae</taxon>
        <taxon>Saccharothrix</taxon>
    </lineage>
</organism>
<protein>
    <submittedName>
        <fullName evidence="2">Uncharacterized protein</fullName>
    </submittedName>
</protein>
<evidence type="ECO:0000313" key="2">
    <source>
        <dbReference type="EMBL" id="ROP36905.1"/>
    </source>
</evidence>
<reference evidence="2 3" key="1">
    <citation type="submission" date="2018-11" db="EMBL/GenBank/DDBJ databases">
        <title>Sequencing the genomes of 1000 actinobacteria strains.</title>
        <authorList>
            <person name="Klenk H.-P."/>
        </authorList>
    </citation>
    <scope>NUCLEOTIDE SEQUENCE [LARGE SCALE GENOMIC DNA]</scope>
    <source>
        <strain evidence="2 3">DSM 44231</strain>
    </source>
</reference>
<comment type="caution">
    <text evidence="2">The sequence shown here is derived from an EMBL/GenBank/DDBJ whole genome shotgun (WGS) entry which is preliminary data.</text>
</comment>
<evidence type="ECO:0000256" key="1">
    <source>
        <dbReference type="SAM" id="Phobius"/>
    </source>
</evidence>
<dbReference type="OrthoDB" id="4545264at2"/>
<dbReference type="AlphaFoldDB" id="A0A3N1H334"/>
<dbReference type="EMBL" id="RJKM01000001">
    <property type="protein sequence ID" value="ROP36905.1"/>
    <property type="molecule type" value="Genomic_DNA"/>
</dbReference>
<keyword evidence="1" id="KW-0472">Membrane</keyword>
<feature type="transmembrane region" description="Helical" evidence="1">
    <location>
        <begin position="21"/>
        <end position="39"/>
    </location>
</feature>
<proteinExistence type="predicted"/>
<dbReference type="RefSeq" id="WP_123742798.1">
    <property type="nucleotide sequence ID" value="NZ_RJKM01000001.1"/>
</dbReference>
<dbReference type="Proteomes" id="UP000268727">
    <property type="component" value="Unassembled WGS sequence"/>
</dbReference>